<dbReference type="InterPro" id="IPR000182">
    <property type="entry name" value="GNAT_dom"/>
</dbReference>
<evidence type="ECO:0000313" key="3">
    <source>
        <dbReference type="EMBL" id="KEZ46809.1"/>
    </source>
</evidence>
<dbReference type="Pfam" id="PF13302">
    <property type="entry name" value="Acetyltransf_3"/>
    <property type="match status" value="1"/>
</dbReference>
<feature type="compositionally biased region" description="Polar residues" evidence="1">
    <location>
        <begin position="1"/>
        <end position="13"/>
    </location>
</feature>
<dbReference type="GO" id="GO:0016747">
    <property type="term" value="F:acyltransferase activity, transferring groups other than amino-acyl groups"/>
    <property type="evidence" value="ECO:0007669"/>
    <property type="project" value="InterPro"/>
</dbReference>
<dbReference type="Proteomes" id="UP000028545">
    <property type="component" value="Unassembled WGS sequence"/>
</dbReference>
<feature type="compositionally biased region" description="Basic and acidic residues" evidence="1">
    <location>
        <begin position="14"/>
        <end position="33"/>
    </location>
</feature>
<dbReference type="GeneID" id="27718263"/>
<dbReference type="CDD" id="cd04301">
    <property type="entry name" value="NAT_SF"/>
    <property type="match status" value="1"/>
</dbReference>
<dbReference type="OMA" id="DSSEWRK"/>
<comment type="caution">
    <text evidence="3">The sequence shown here is derived from an EMBL/GenBank/DDBJ whole genome shotgun (WGS) entry which is preliminary data.</text>
</comment>
<protein>
    <recommendedName>
        <fullName evidence="2">N-acetyltransferase domain-containing protein</fullName>
    </recommendedName>
</protein>
<dbReference type="OrthoDB" id="64477at2759"/>
<reference evidence="3 4" key="1">
    <citation type="journal article" date="2014" name="Genome Announc.">
        <title>Draft genome sequence of the pathogenic fungus Scedosporium apiospermum.</title>
        <authorList>
            <person name="Vandeputte P."/>
            <person name="Ghamrawi S."/>
            <person name="Rechenmann M."/>
            <person name="Iltis A."/>
            <person name="Giraud S."/>
            <person name="Fleury M."/>
            <person name="Thornton C."/>
            <person name="Delhaes L."/>
            <person name="Meyer W."/>
            <person name="Papon N."/>
            <person name="Bouchara J.P."/>
        </authorList>
    </citation>
    <scope>NUCLEOTIDE SEQUENCE [LARGE SCALE GENOMIC DNA]</scope>
    <source>
        <strain evidence="3 4">IHEM 14462</strain>
    </source>
</reference>
<dbReference type="PANTHER" id="PTHR43792:SF16">
    <property type="entry name" value="N-ACETYLTRANSFERASE DOMAIN-CONTAINING PROTEIN"/>
    <property type="match status" value="1"/>
</dbReference>
<dbReference type="InterPro" id="IPR016181">
    <property type="entry name" value="Acyl_CoA_acyltransferase"/>
</dbReference>
<name>A0A084GHJ7_PSEDA</name>
<feature type="region of interest" description="Disordered" evidence="1">
    <location>
        <begin position="1"/>
        <end position="33"/>
    </location>
</feature>
<dbReference type="PROSITE" id="PS51186">
    <property type="entry name" value="GNAT"/>
    <property type="match status" value="1"/>
</dbReference>
<keyword evidence="4" id="KW-1185">Reference proteome</keyword>
<dbReference type="KEGG" id="sapo:SAPIO_CDS0111"/>
<dbReference type="VEuPathDB" id="FungiDB:SAPIO_CDS0111"/>
<dbReference type="AlphaFoldDB" id="A0A084GHJ7"/>
<dbReference type="RefSeq" id="XP_016646608.1">
    <property type="nucleotide sequence ID" value="XM_016782975.1"/>
</dbReference>
<gene>
    <name evidence="3" type="ORF">SAPIO_CDS0111</name>
</gene>
<evidence type="ECO:0000256" key="1">
    <source>
        <dbReference type="SAM" id="MobiDB-lite"/>
    </source>
</evidence>
<organism evidence="3 4">
    <name type="scientific">Pseudallescheria apiosperma</name>
    <name type="common">Scedosporium apiospermum</name>
    <dbReference type="NCBI Taxonomy" id="563466"/>
    <lineage>
        <taxon>Eukaryota</taxon>
        <taxon>Fungi</taxon>
        <taxon>Dikarya</taxon>
        <taxon>Ascomycota</taxon>
        <taxon>Pezizomycotina</taxon>
        <taxon>Sordariomycetes</taxon>
        <taxon>Hypocreomycetidae</taxon>
        <taxon>Microascales</taxon>
        <taxon>Microascaceae</taxon>
        <taxon>Scedosporium</taxon>
    </lineage>
</organism>
<dbReference type="InterPro" id="IPR051531">
    <property type="entry name" value="N-acetyltransferase"/>
</dbReference>
<feature type="domain" description="N-acetyltransferase" evidence="2">
    <location>
        <begin position="105"/>
        <end position="277"/>
    </location>
</feature>
<dbReference type="PANTHER" id="PTHR43792">
    <property type="entry name" value="GNAT FAMILY, PUTATIVE (AFU_ORTHOLOGUE AFUA_3G00765)-RELATED-RELATED"/>
    <property type="match status" value="1"/>
</dbReference>
<accession>A0A084GHJ7</accession>
<dbReference type="EMBL" id="JOWA01000011">
    <property type="protein sequence ID" value="KEZ46809.1"/>
    <property type="molecule type" value="Genomic_DNA"/>
</dbReference>
<evidence type="ECO:0000259" key="2">
    <source>
        <dbReference type="PROSITE" id="PS51186"/>
    </source>
</evidence>
<proteinExistence type="predicted"/>
<dbReference type="Gene3D" id="3.40.630.30">
    <property type="match status" value="1"/>
</dbReference>
<sequence length="294" mass="33931">MSFRQRLSSPRSTRLSERREEIGERSVNRQTHDIEHNEKRFVFTPSGRLTIPRLLLSITIPQHLNCYRRADFHQRQLPERFPSARTKMTSKPFHPQTYNIQTPRLTLRTAVESDTPALFALYQNPSNWPHSAPEQDLTPEKLTARIADWSTTASSGQNAFLVFTLDDEIIGLGGYNTFEDLEAAQLFPDAPGGRMTDFGVVLDHRYWRRGFGSEIVCALVEYARRELGCVLFRTETGLENDEWRALMAALGLGRFEERDRASYDGDLECFVWRFDETSWEEVKKGLVADAKWPL</sequence>
<dbReference type="HOGENOM" id="CLU_082496_0_0_1"/>
<dbReference type="SUPFAM" id="SSF55729">
    <property type="entry name" value="Acyl-CoA N-acyltransferases (Nat)"/>
    <property type="match status" value="1"/>
</dbReference>
<evidence type="ECO:0000313" key="4">
    <source>
        <dbReference type="Proteomes" id="UP000028545"/>
    </source>
</evidence>